<proteinExistence type="predicted"/>
<sequence length="151" mass="16804">MDNKDVISTLNDLIETCKDGEQGFRTCAEDISNASMKSFFTDRAQQCAQAAGELQQEVRALGGDPEKSSSVSATLHRRWVDIKSAITGKDDESILNECERGEDVAKRSYAAALEKPLPEGIRTMVERQYQGVLRNHDQVKQLRNQARATKS</sequence>
<dbReference type="EMBL" id="JAEPBG010000010">
    <property type="protein sequence ID" value="MBK4737191.1"/>
    <property type="molecule type" value="Genomic_DNA"/>
</dbReference>
<dbReference type="Gene3D" id="1.20.1260.10">
    <property type="match status" value="1"/>
</dbReference>
<dbReference type="Pfam" id="PF09537">
    <property type="entry name" value="DUF2383"/>
    <property type="match status" value="1"/>
</dbReference>
<dbReference type="PIRSF" id="PIRSF029477">
    <property type="entry name" value="UCP029477"/>
    <property type="match status" value="1"/>
</dbReference>
<keyword evidence="3" id="KW-1185">Reference proteome</keyword>
<reference evidence="2" key="1">
    <citation type="submission" date="2021-01" db="EMBL/GenBank/DDBJ databases">
        <title>Genome sequence of strain Noviherbaspirillum sp. DKR-6.</title>
        <authorList>
            <person name="Chaudhary D.K."/>
        </authorList>
    </citation>
    <scope>NUCLEOTIDE SEQUENCE</scope>
    <source>
        <strain evidence="2">DKR-6</strain>
    </source>
</reference>
<protein>
    <submittedName>
        <fullName evidence="2">PA2169 family four-helix-bundle protein</fullName>
    </submittedName>
</protein>
<evidence type="ECO:0000313" key="2">
    <source>
        <dbReference type="EMBL" id="MBK4737191.1"/>
    </source>
</evidence>
<dbReference type="InterPro" id="IPR016920">
    <property type="entry name" value="UCP029477"/>
</dbReference>
<gene>
    <name evidence="2" type="ORF">JJB74_21425</name>
</gene>
<dbReference type="AlphaFoldDB" id="A0A934SUS9"/>
<comment type="caution">
    <text evidence="2">The sequence shown here is derived from an EMBL/GenBank/DDBJ whole genome shotgun (WGS) entry which is preliminary data.</text>
</comment>
<dbReference type="InterPro" id="IPR012347">
    <property type="entry name" value="Ferritin-like"/>
</dbReference>
<name>A0A934SUS9_9BURK</name>
<evidence type="ECO:0000259" key="1">
    <source>
        <dbReference type="Pfam" id="PF09537"/>
    </source>
</evidence>
<organism evidence="2 3">
    <name type="scientific">Noviherbaspirillum pedocola</name>
    <dbReference type="NCBI Taxonomy" id="2801341"/>
    <lineage>
        <taxon>Bacteria</taxon>
        <taxon>Pseudomonadati</taxon>
        <taxon>Pseudomonadota</taxon>
        <taxon>Betaproteobacteria</taxon>
        <taxon>Burkholderiales</taxon>
        <taxon>Oxalobacteraceae</taxon>
        <taxon>Noviherbaspirillum</taxon>
    </lineage>
</organism>
<evidence type="ECO:0000313" key="3">
    <source>
        <dbReference type="Proteomes" id="UP000622890"/>
    </source>
</evidence>
<dbReference type="NCBIfam" id="TIGR02284">
    <property type="entry name" value="PA2169 family four-helix-bundle protein"/>
    <property type="match status" value="1"/>
</dbReference>
<dbReference type="InterPro" id="IPR011971">
    <property type="entry name" value="CHP02284"/>
</dbReference>
<dbReference type="InterPro" id="IPR019052">
    <property type="entry name" value="DUF2383"/>
</dbReference>
<dbReference type="Proteomes" id="UP000622890">
    <property type="component" value="Unassembled WGS sequence"/>
</dbReference>
<feature type="domain" description="DUF2383" evidence="1">
    <location>
        <begin position="5"/>
        <end position="115"/>
    </location>
</feature>
<accession>A0A934SUS9</accession>
<dbReference type="RefSeq" id="WP_200595275.1">
    <property type="nucleotide sequence ID" value="NZ_JAEPBG010000010.1"/>
</dbReference>